<protein>
    <submittedName>
        <fullName evidence="2">F-box domain-containing protein</fullName>
    </submittedName>
</protein>
<proteinExistence type="predicted"/>
<organism evidence="1 2">
    <name type="scientific">Meloidogyne hapla</name>
    <name type="common">Root-knot nematode worm</name>
    <dbReference type="NCBI Taxonomy" id="6305"/>
    <lineage>
        <taxon>Eukaryota</taxon>
        <taxon>Metazoa</taxon>
        <taxon>Ecdysozoa</taxon>
        <taxon>Nematoda</taxon>
        <taxon>Chromadorea</taxon>
        <taxon>Rhabditida</taxon>
        <taxon>Tylenchina</taxon>
        <taxon>Tylenchomorpha</taxon>
        <taxon>Tylenchoidea</taxon>
        <taxon>Meloidogynidae</taxon>
        <taxon>Meloidogyninae</taxon>
        <taxon>Meloidogyne</taxon>
    </lineage>
</organism>
<name>A0A1I8BJZ6_MELHA</name>
<accession>A0A1I8BJZ6</accession>
<dbReference type="WBParaSite" id="MhA1_Contig2779.frz3.gene2">
    <property type="protein sequence ID" value="MhA1_Contig2779.frz3.gene2"/>
    <property type="gene ID" value="MhA1_Contig2779.frz3.gene2"/>
</dbReference>
<keyword evidence="1" id="KW-1185">Reference proteome</keyword>
<dbReference type="AlphaFoldDB" id="A0A1I8BJZ6"/>
<evidence type="ECO:0000313" key="1">
    <source>
        <dbReference type="Proteomes" id="UP000095281"/>
    </source>
</evidence>
<evidence type="ECO:0000313" key="2">
    <source>
        <dbReference type="WBParaSite" id="MhA1_Contig2779.frz3.gene2"/>
    </source>
</evidence>
<dbReference type="Proteomes" id="UP000095281">
    <property type="component" value="Unplaced"/>
</dbReference>
<sequence length="275" mass="32874">MESLLYGQIIDTLKCLDFNQLFALKQTNKYFKTLIGRYEHLLTRKEFKRIHIVIVNEEEQKNYKIIDLGIGVFNLKLNNKVEEKWQSAIDKEIPVYLNTDEYPLNSKEIVIELNIGEDRESENILILKLPVFPKNIEEMKIIYCWLFHLFNYAYCDAEFFTFIFNPEFIQLLFEENNEENIQTKLNIKNNLEESKDCSKIVAKIFINFKDCPRINLIIRAEDIKKAQKGDRHYIKYELSNIYNPNVRYSIINVEENGLMKNVIIQRINLFLNYFV</sequence>
<reference evidence="2" key="1">
    <citation type="submission" date="2016-11" db="UniProtKB">
        <authorList>
            <consortium name="WormBaseParasite"/>
        </authorList>
    </citation>
    <scope>IDENTIFICATION</scope>
</reference>